<dbReference type="Pfam" id="PF00563">
    <property type="entry name" value="EAL"/>
    <property type="match status" value="1"/>
</dbReference>
<dbReference type="EMBL" id="PDET01000006">
    <property type="protein sequence ID" value="PRD15590.1"/>
    <property type="molecule type" value="Genomic_DNA"/>
</dbReference>
<gene>
    <name evidence="5" type="ORF">CQW29_11340</name>
</gene>
<dbReference type="SUPFAM" id="SSF55073">
    <property type="entry name" value="Nucleotide cyclase"/>
    <property type="match status" value="1"/>
</dbReference>
<sequence>MHRYRLPEESFLIFEQIIEHSSNAIFIVDGGLTLTFANHPGERLYHHLLATGQLAKTLTEDCPQLDLSTADAPLWLRTRCVDISKPQGTPGQLLIATDITGEVQAQREESLSRWRLEQTLELTEEGFWLWDISSGIISHNQDWNRLFGFDDNRLTHHQDAMFNLIHPDDITATRQHFQNHLSGQTPLFHCEYRVVDRVGRQRWILNHGKAVRHSDSGTVLEMLGKAKDITEKKRREREMLQLAWQDPLTQLDNRNRFYDKVEQARGQMDRHQFSALLYLDLTRFKEVNDTLGHNAGDELLKIIAQRLRSTLRSHDAISRLGGDEFAVLVTDLGDSYQEARNKLTLLAERLLQNLEQDAIIGDNQLNITSSIGIYLYRHDLAPIAEMMHKADMAQYYSKKNQRKWMFWSTRLREEQRQRDTIENGLRRALKEDEFFLEYQPQFSRCGSVTGLEALLRWRTPDGRLISPATFIPVAENSGLILNISEWVLERTCAQLKLWQTQPGMETVRVSVNISPRQLKRSDFIRQTERIVSRSGVDPQRLSFEILESALASDIDDVQRKLSALRDMRINIALDNFGTGMASLTGLRKLGIGEVKIDRSFVMDMERNPDHLMAIRAMIAMCQALGINIVAEGVEEETQFSALCDMGCHRFQGWYFSRSQTPDRLVHLFS</sequence>
<evidence type="ECO:0000313" key="5">
    <source>
        <dbReference type="EMBL" id="PRD15590.1"/>
    </source>
</evidence>
<feature type="domain" description="EAL" evidence="3">
    <location>
        <begin position="418"/>
        <end position="669"/>
    </location>
</feature>
<dbReference type="Gene3D" id="3.20.20.450">
    <property type="entry name" value="EAL domain"/>
    <property type="match status" value="1"/>
</dbReference>
<evidence type="ECO:0000259" key="4">
    <source>
        <dbReference type="PROSITE" id="PS50887"/>
    </source>
</evidence>
<dbReference type="SUPFAM" id="SSF141868">
    <property type="entry name" value="EAL domain-like"/>
    <property type="match status" value="1"/>
</dbReference>
<evidence type="ECO:0000259" key="2">
    <source>
        <dbReference type="PROSITE" id="PS50113"/>
    </source>
</evidence>
<evidence type="ECO:0000313" key="6">
    <source>
        <dbReference type="Proteomes" id="UP000239181"/>
    </source>
</evidence>
<name>A0A2S9ICS2_9GAMM</name>
<dbReference type="PROSITE" id="PS50112">
    <property type="entry name" value="PAS"/>
    <property type="match status" value="1"/>
</dbReference>
<comment type="caution">
    <text evidence="5">The sequence shown here is derived from an EMBL/GenBank/DDBJ whole genome shotgun (WGS) entry which is preliminary data.</text>
</comment>
<evidence type="ECO:0008006" key="7">
    <source>
        <dbReference type="Google" id="ProtNLM"/>
    </source>
</evidence>
<reference evidence="5 6" key="1">
    <citation type="submission" date="2017-10" db="EMBL/GenBank/DDBJ databases">
        <title>Draft genome of two endophytic bacteria isolated from 'guarana' Paullinia cupana (Mart.) Ducke.</title>
        <authorList>
            <person name="Siqueira K.A."/>
            <person name="Liotti R.G."/>
            <person name="Mendes T.A."/>
            <person name="Soares M.A."/>
        </authorList>
    </citation>
    <scope>NUCLEOTIDE SEQUENCE [LARGE SCALE GENOMIC DNA]</scope>
    <source>
        <strain evidence="5 6">342</strain>
    </source>
</reference>
<feature type="domain" description="PAC" evidence="2">
    <location>
        <begin position="188"/>
        <end position="241"/>
    </location>
</feature>
<dbReference type="InterPro" id="IPR035965">
    <property type="entry name" value="PAS-like_dom_sf"/>
</dbReference>
<feature type="domain" description="PAS" evidence="1">
    <location>
        <begin position="112"/>
        <end position="184"/>
    </location>
</feature>
<dbReference type="PROSITE" id="PS50113">
    <property type="entry name" value="PAC"/>
    <property type="match status" value="1"/>
</dbReference>
<dbReference type="InterPro" id="IPR000160">
    <property type="entry name" value="GGDEF_dom"/>
</dbReference>
<dbReference type="Gene3D" id="3.30.450.20">
    <property type="entry name" value="PAS domain"/>
    <property type="match status" value="1"/>
</dbReference>
<dbReference type="RefSeq" id="WP_105592841.1">
    <property type="nucleotide sequence ID" value="NZ_PDET01000006.1"/>
</dbReference>
<dbReference type="PANTHER" id="PTHR44757:SF2">
    <property type="entry name" value="BIOFILM ARCHITECTURE MAINTENANCE PROTEIN MBAA"/>
    <property type="match status" value="1"/>
</dbReference>
<dbReference type="CDD" id="cd00130">
    <property type="entry name" value="PAS"/>
    <property type="match status" value="1"/>
</dbReference>
<evidence type="ECO:0000259" key="1">
    <source>
        <dbReference type="PROSITE" id="PS50112"/>
    </source>
</evidence>
<accession>A0A2S9ICS2</accession>
<dbReference type="InterPro" id="IPR001610">
    <property type="entry name" value="PAC"/>
</dbReference>
<proteinExistence type="predicted"/>
<dbReference type="Pfam" id="PF00990">
    <property type="entry name" value="GGDEF"/>
    <property type="match status" value="1"/>
</dbReference>
<dbReference type="SMART" id="SM00091">
    <property type="entry name" value="PAS"/>
    <property type="match status" value="2"/>
</dbReference>
<dbReference type="InterPro" id="IPR000700">
    <property type="entry name" value="PAS-assoc_C"/>
</dbReference>
<dbReference type="InterPro" id="IPR043128">
    <property type="entry name" value="Rev_trsase/Diguanyl_cyclase"/>
</dbReference>
<feature type="domain" description="GGDEF" evidence="4">
    <location>
        <begin position="272"/>
        <end position="409"/>
    </location>
</feature>
<dbReference type="CDD" id="cd01949">
    <property type="entry name" value="GGDEF"/>
    <property type="match status" value="1"/>
</dbReference>
<evidence type="ECO:0000259" key="3">
    <source>
        <dbReference type="PROSITE" id="PS50883"/>
    </source>
</evidence>
<dbReference type="PANTHER" id="PTHR44757">
    <property type="entry name" value="DIGUANYLATE CYCLASE DGCP"/>
    <property type="match status" value="1"/>
</dbReference>
<dbReference type="SUPFAM" id="SSF55785">
    <property type="entry name" value="PYP-like sensor domain (PAS domain)"/>
    <property type="match status" value="1"/>
</dbReference>
<dbReference type="NCBIfam" id="TIGR00254">
    <property type="entry name" value="GGDEF"/>
    <property type="match status" value="1"/>
</dbReference>
<dbReference type="InterPro" id="IPR000014">
    <property type="entry name" value="PAS"/>
</dbReference>
<protein>
    <recommendedName>
        <fullName evidence="7">Diguanylate cyclase</fullName>
    </recommendedName>
</protein>
<dbReference type="NCBIfam" id="TIGR00229">
    <property type="entry name" value="sensory_box"/>
    <property type="match status" value="1"/>
</dbReference>
<dbReference type="Gene3D" id="3.30.70.270">
    <property type="match status" value="1"/>
</dbReference>
<dbReference type="SMART" id="SM00267">
    <property type="entry name" value="GGDEF"/>
    <property type="match status" value="1"/>
</dbReference>
<dbReference type="PROSITE" id="PS50887">
    <property type="entry name" value="GGDEF"/>
    <property type="match status" value="1"/>
</dbReference>
<dbReference type="InterPro" id="IPR001633">
    <property type="entry name" value="EAL_dom"/>
</dbReference>
<dbReference type="SMART" id="SM00052">
    <property type="entry name" value="EAL"/>
    <property type="match status" value="1"/>
</dbReference>
<dbReference type="InterPro" id="IPR035919">
    <property type="entry name" value="EAL_sf"/>
</dbReference>
<keyword evidence="6" id="KW-1185">Reference proteome</keyword>
<dbReference type="Pfam" id="PF08447">
    <property type="entry name" value="PAS_3"/>
    <property type="match status" value="1"/>
</dbReference>
<dbReference type="PROSITE" id="PS50883">
    <property type="entry name" value="EAL"/>
    <property type="match status" value="1"/>
</dbReference>
<dbReference type="SMART" id="SM00086">
    <property type="entry name" value="PAC"/>
    <property type="match status" value="1"/>
</dbReference>
<dbReference type="AlphaFoldDB" id="A0A2S9ICS2"/>
<dbReference type="InterPro" id="IPR013655">
    <property type="entry name" value="PAS_fold_3"/>
</dbReference>
<dbReference type="Proteomes" id="UP000239181">
    <property type="component" value="Unassembled WGS sequence"/>
</dbReference>
<dbReference type="OrthoDB" id="9804951at2"/>
<dbReference type="InterPro" id="IPR052155">
    <property type="entry name" value="Biofilm_reg_signaling"/>
</dbReference>
<organism evidence="5 6">
    <name type="scientific">Pantoea coffeiphila</name>
    <dbReference type="NCBI Taxonomy" id="1465635"/>
    <lineage>
        <taxon>Bacteria</taxon>
        <taxon>Pseudomonadati</taxon>
        <taxon>Pseudomonadota</taxon>
        <taxon>Gammaproteobacteria</taxon>
        <taxon>Enterobacterales</taxon>
        <taxon>Erwiniaceae</taxon>
        <taxon>Pantoea</taxon>
    </lineage>
</organism>
<dbReference type="InterPro" id="IPR029787">
    <property type="entry name" value="Nucleotide_cyclase"/>
</dbReference>
<dbReference type="CDD" id="cd01948">
    <property type="entry name" value="EAL"/>
    <property type="match status" value="1"/>
</dbReference>
<dbReference type="Pfam" id="PF13188">
    <property type="entry name" value="PAS_8"/>
    <property type="match status" value="1"/>
</dbReference>